<organism evidence="5 6">
    <name type="scientific">Brevibacterium gallinarum</name>
    <dbReference type="NCBI Taxonomy" id="2762220"/>
    <lineage>
        <taxon>Bacteria</taxon>
        <taxon>Bacillati</taxon>
        <taxon>Actinomycetota</taxon>
        <taxon>Actinomycetes</taxon>
        <taxon>Micrococcales</taxon>
        <taxon>Brevibacteriaceae</taxon>
        <taxon>Brevibacterium</taxon>
    </lineage>
</organism>
<dbReference type="SMART" id="SM00895">
    <property type="entry name" value="FCD"/>
    <property type="match status" value="1"/>
</dbReference>
<dbReference type="Pfam" id="PF00392">
    <property type="entry name" value="GntR"/>
    <property type="match status" value="1"/>
</dbReference>
<sequence length="221" mass="25152">MKITARDRAAEWIRNSIVSGDLVGGEYIEESTVCEAVGVSRTPVREAFNKLAAERFITLVPRHGAQVRRVTAQELVDVYACRRLIESHAAELICEHRIPVTNTARDALAARLKAAEDAAVQPEDPALRIDATKCDWTLHREIVGAAGNLILVELYESLQWRHQRVSLVAAVHFKHLIETFDRQHRMLIEAWEELDEEKFKRTIHEHLRPISEILRSLPAES</sequence>
<dbReference type="SMART" id="SM00345">
    <property type="entry name" value="HTH_GNTR"/>
    <property type="match status" value="1"/>
</dbReference>
<dbReference type="Pfam" id="PF07729">
    <property type="entry name" value="FCD"/>
    <property type="match status" value="1"/>
</dbReference>
<dbReference type="PANTHER" id="PTHR43537">
    <property type="entry name" value="TRANSCRIPTIONAL REGULATOR, GNTR FAMILY"/>
    <property type="match status" value="1"/>
</dbReference>
<evidence type="ECO:0000256" key="3">
    <source>
        <dbReference type="ARBA" id="ARBA00023163"/>
    </source>
</evidence>
<dbReference type="PANTHER" id="PTHR43537:SF24">
    <property type="entry name" value="GLUCONATE OPERON TRANSCRIPTIONAL REPRESSOR"/>
    <property type="match status" value="1"/>
</dbReference>
<feature type="domain" description="HTH gntR-type" evidence="4">
    <location>
        <begin position="3"/>
        <end position="70"/>
    </location>
</feature>
<comment type="caution">
    <text evidence="5">The sequence shown here is derived from an EMBL/GenBank/DDBJ whole genome shotgun (WGS) entry which is preliminary data.</text>
</comment>
<dbReference type="InterPro" id="IPR011711">
    <property type="entry name" value="GntR_C"/>
</dbReference>
<dbReference type="InterPro" id="IPR000524">
    <property type="entry name" value="Tscrpt_reg_HTH_GntR"/>
</dbReference>
<accession>A0ABR8WY22</accession>
<keyword evidence="2" id="KW-0238">DNA-binding</keyword>
<dbReference type="Gene3D" id="1.20.120.530">
    <property type="entry name" value="GntR ligand-binding domain-like"/>
    <property type="match status" value="1"/>
</dbReference>
<reference evidence="5 6" key="1">
    <citation type="submission" date="2020-08" db="EMBL/GenBank/DDBJ databases">
        <title>A Genomic Blueprint of the Chicken Gut Microbiome.</title>
        <authorList>
            <person name="Gilroy R."/>
            <person name="Ravi A."/>
            <person name="Getino M."/>
            <person name="Pursley I."/>
            <person name="Horton D.L."/>
            <person name="Alikhan N.-F."/>
            <person name="Baker D."/>
            <person name="Gharbi K."/>
            <person name="Hall N."/>
            <person name="Watson M."/>
            <person name="Adriaenssens E.M."/>
            <person name="Foster-Nyarko E."/>
            <person name="Jarju S."/>
            <person name="Secka A."/>
            <person name="Antonio M."/>
            <person name="Oren A."/>
            <person name="Chaudhuri R."/>
            <person name="La Ragione R.M."/>
            <person name="Hildebrand F."/>
            <person name="Pallen M.J."/>
        </authorList>
    </citation>
    <scope>NUCLEOTIDE SEQUENCE [LARGE SCALE GENOMIC DNA]</scope>
    <source>
        <strain evidence="5 6">Re57</strain>
    </source>
</reference>
<evidence type="ECO:0000313" key="6">
    <source>
        <dbReference type="Proteomes" id="UP000651517"/>
    </source>
</evidence>
<gene>
    <name evidence="5" type="ORF">H9634_14010</name>
</gene>
<evidence type="ECO:0000256" key="2">
    <source>
        <dbReference type="ARBA" id="ARBA00023125"/>
    </source>
</evidence>
<dbReference type="EMBL" id="JACSPY010000023">
    <property type="protein sequence ID" value="MBD8021894.1"/>
    <property type="molecule type" value="Genomic_DNA"/>
</dbReference>
<dbReference type="Gene3D" id="1.10.10.10">
    <property type="entry name" value="Winged helix-like DNA-binding domain superfamily/Winged helix DNA-binding domain"/>
    <property type="match status" value="1"/>
</dbReference>
<evidence type="ECO:0000259" key="4">
    <source>
        <dbReference type="PROSITE" id="PS50949"/>
    </source>
</evidence>
<evidence type="ECO:0000313" key="5">
    <source>
        <dbReference type="EMBL" id="MBD8021894.1"/>
    </source>
</evidence>
<dbReference type="SUPFAM" id="SSF48008">
    <property type="entry name" value="GntR ligand-binding domain-like"/>
    <property type="match status" value="1"/>
</dbReference>
<evidence type="ECO:0000256" key="1">
    <source>
        <dbReference type="ARBA" id="ARBA00023015"/>
    </source>
</evidence>
<keyword evidence="1" id="KW-0805">Transcription regulation</keyword>
<dbReference type="Proteomes" id="UP000651517">
    <property type="component" value="Unassembled WGS sequence"/>
</dbReference>
<name>A0ABR8WY22_9MICO</name>
<dbReference type="SUPFAM" id="SSF46785">
    <property type="entry name" value="Winged helix' DNA-binding domain"/>
    <property type="match status" value="1"/>
</dbReference>
<protein>
    <submittedName>
        <fullName evidence="5">GntR family transcriptional regulator</fullName>
    </submittedName>
</protein>
<dbReference type="InterPro" id="IPR036390">
    <property type="entry name" value="WH_DNA-bd_sf"/>
</dbReference>
<dbReference type="PROSITE" id="PS50949">
    <property type="entry name" value="HTH_GNTR"/>
    <property type="match status" value="1"/>
</dbReference>
<dbReference type="InterPro" id="IPR036388">
    <property type="entry name" value="WH-like_DNA-bd_sf"/>
</dbReference>
<proteinExistence type="predicted"/>
<keyword evidence="6" id="KW-1185">Reference proteome</keyword>
<keyword evidence="3" id="KW-0804">Transcription</keyword>
<dbReference type="RefSeq" id="WP_191727422.1">
    <property type="nucleotide sequence ID" value="NZ_JACSPY010000023.1"/>
</dbReference>
<dbReference type="InterPro" id="IPR008920">
    <property type="entry name" value="TF_FadR/GntR_C"/>
</dbReference>